<protein>
    <submittedName>
        <fullName evidence="1">Uncharacterized protein</fullName>
    </submittedName>
</protein>
<reference evidence="1 2" key="1">
    <citation type="submission" date="2019-09" db="EMBL/GenBank/DDBJ databases">
        <title>Screening of Novel Bioactive Compounds from Soil-Associated.</title>
        <authorList>
            <person name="Zhao S."/>
        </authorList>
    </citation>
    <scope>NUCLEOTIDE SEQUENCE [LARGE SCALE GENOMIC DNA]</scope>
    <source>
        <strain evidence="1 2">HIT-DPA4</strain>
    </source>
</reference>
<dbReference type="AlphaFoldDB" id="A0A6H9V3B0"/>
<gene>
    <name evidence="1" type="ORF">F7R91_05500</name>
</gene>
<name>A0A6H9V3B0_9ACTN</name>
<accession>A0A6H9V3B0</accession>
<dbReference type="RefSeq" id="WP_150945058.1">
    <property type="nucleotide sequence ID" value="NZ_VZRB01000003.1"/>
</dbReference>
<dbReference type="InterPro" id="IPR038468">
    <property type="entry name" value="MmpS_C"/>
</dbReference>
<evidence type="ECO:0000313" key="1">
    <source>
        <dbReference type="EMBL" id="KAB1149215.1"/>
    </source>
</evidence>
<proteinExistence type="predicted"/>
<dbReference type="Proteomes" id="UP000442707">
    <property type="component" value="Unassembled WGS sequence"/>
</dbReference>
<dbReference type="EMBL" id="VZRB01000003">
    <property type="protein sequence ID" value="KAB1149215.1"/>
    <property type="molecule type" value="Genomic_DNA"/>
</dbReference>
<organism evidence="1 2">
    <name type="scientific">Streptomyces luteolifulvus</name>
    <dbReference type="NCBI Taxonomy" id="2615112"/>
    <lineage>
        <taxon>Bacteria</taxon>
        <taxon>Bacillati</taxon>
        <taxon>Actinomycetota</taxon>
        <taxon>Actinomycetes</taxon>
        <taxon>Kitasatosporales</taxon>
        <taxon>Streptomycetaceae</taxon>
        <taxon>Streptomyces</taxon>
    </lineage>
</organism>
<evidence type="ECO:0000313" key="2">
    <source>
        <dbReference type="Proteomes" id="UP000442707"/>
    </source>
</evidence>
<keyword evidence="2" id="KW-1185">Reference proteome</keyword>
<sequence>MVLVLVLLMAGGCVAIVVGISHEASKTVEVEYAVTGNARDVTIAYSVWNDDGISTRSETVRTLPWRKVLKAKGFTKGGSLVISLSGSGGTATCSVTVDNDKPKTATVSGPSAAASCSGF</sequence>
<comment type="caution">
    <text evidence="1">The sequence shown here is derived from an EMBL/GenBank/DDBJ whole genome shotgun (WGS) entry which is preliminary data.</text>
</comment>
<dbReference type="Gene3D" id="2.60.40.2880">
    <property type="entry name" value="MmpS1-5, C-terminal soluble domain"/>
    <property type="match status" value="1"/>
</dbReference>